<dbReference type="Pfam" id="PF12146">
    <property type="entry name" value="Hydrolase_4"/>
    <property type="match status" value="1"/>
</dbReference>
<dbReference type="PANTHER" id="PTHR12277:SF81">
    <property type="entry name" value="PROTEIN ABHD13"/>
    <property type="match status" value="1"/>
</dbReference>
<dbReference type="AlphaFoldDB" id="A0A1N7PRN8"/>
<name>A0A1N7PRN8_9GAMM</name>
<feature type="domain" description="Serine aminopeptidase S33" evidence="2">
    <location>
        <begin position="78"/>
        <end position="191"/>
    </location>
</feature>
<dbReference type="PANTHER" id="PTHR12277">
    <property type="entry name" value="ALPHA/BETA HYDROLASE DOMAIN-CONTAINING PROTEIN"/>
    <property type="match status" value="1"/>
</dbReference>
<accession>A0A1N7PRN8</accession>
<organism evidence="3 4">
    <name type="scientific">Thalassolituus maritimus</name>
    <dbReference type="NCBI Taxonomy" id="484498"/>
    <lineage>
        <taxon>Bacteria</taxon>
        <taxon>Pseudomonadati</taxon>
        <taxon>Pseudomonadota</taxon>
        <taxon>Gammaproteobacteria</taxon>
        <taxon>Oceanospirillales</taxon>
        <taxon>Oceanospirillaceae</taxon>
        <taxon>Thalassolituus</taxon>
    </lineage>
</organism>
<evidence type="ECO:0000313" key="4">
    <source>
        <dbReference type="Proteomes" id="UP000185639"/>
    </source>
</evidence>
<dbReference type="SUPFAM" id="SSF53474">
    <property type="entry name" value="alpha/beta-Hydrolases"/>
    <property type="match status" value="1"/>
</dbReference>
<dbReference type="PRINTS" id="PR00111">
    <property type="entry name" value="ABHYDROLASE"/>
</dbReference>
<gene>
    <name evidence="3" type="ORF">SAMN05421686_11113</name>
</gene>
<dbReference type="Proteomes" id="UP000185639">
    <property type="component" value="Unassembled WGS sequence"/>
</dbReference>
<dbReference type="STRING" id="484498.SAMN05421686_11113"/>
<dbReference type="EMBL" id="FTOH01000011">
    <property type="protein sequence ID" value="SIT13097.1"/>
    <property type="molecule type" value="Genomic_DNA"/>
</dbReference>
<dbReference type="InterPro" id="IPR000073">
    <property type="entry name" value="AB_hydrolase_1"/>
</dbReference>
<dbReference type="Gene3D" id="3.40.50.1820">
    <property type="entry name" value="alpha/beta hydrolase"/>
    <property type="match status" value="1"/>
</dbReference>
<feature type="transmembrane region" description="Helical" evidence="1">
    <location>
        <begin position="12"/>
        <end position="34"/>
    </location>
</feature>
<dbReference type="RefSeq" id="WP_076517500.1">
    <property type="nucleotide sequence ID" value="NZ_FTOH01000011.1"/>
</dbReference>
<evidence type="ECO:0000259" key="2">
    <source>
        <dbReference type="Pfam" id="PF12146"/>
    </source>
</evidence>
<dbReference type="InterPro" id="IPR022742">
    <property type="entry name" value="Hydrolase_4"/>
</dbReference>
<keyword evidence="1" id="KW-1133">Transmembrane helix</keyword>
<dbReference type="OrthoDB" id="9798884at2"/>
<keyword evidence="1" id="KW-0472">Membrane</keyword>
<dbReference type="InterPro" id="IPR029058">
    <property type="entry name" value="AB_hydrolase_fold"/>
</dbReference>
<keyword evidence="4" id="KW-1185">Reference proteome</keyword>
<evidence type="ECO:0000313" key="3">
    <source>
        <dbReference type="EMBL" id="SIT13097.1"/>
    </source>
</evidence>
<protein>
    <recommendedName>
        <fullName evidence="2">Serine aminopeptidase S33 domain-containing protein</fullName>
    </recommendedName>
</protein>
<keyword evidence="1" id="KW-0812">Transmembrane</keyword>
<proteinExistence type="predicted"/>
<reference evidence="4" key="1">
    <citation type="submission" date="2017-01" db="EMBL/GenBank/DDBJ databases">
        <authorList>
            <person name="Varghese N."/>
            <person name="Submissions S."/>
        </authorList>
    </citation>
    <scope>NUCLEOTIDE SEQUENCE [LARGE SCALE GENOMIC DNA]</scope>
    <source>
        <strain evidence="4">DSM 24913</strain>
    </source>
</reference>
<sequence>MPGISEAFRLVRISVMLAVAAMLSGCASLTTLYFHPQEVWLQTPDRFDIDYEDVWLTADDGTELHAWLLKPEPTIEQAKVILYLHGNAENISTHSRSVFWLVEKGYTVLALDYRGFGASQGRPILPDVLMDAKAGASWLRDAYQDHSLVVLGQSMGAALAVNFVADYGRDYDVSQLILEAPFAGFRSVAREMLQRTVVGTIVSPLVYLIPSDWDPKDRAPNIHIPVMQLHSRMDEVVPVSEGQALYDALPESMRCYVASQGPHIASFRYNKFREQVADFLVRGVCPPVVADTSKQNP</sequence>
<evidence type="ECO:0000256" key="1">
    <source>
        <dbReference type="SAM" id="Phobius"/>
    </source>
</evidence>